<organism evidence="2 3">
    <name type="scientific">Pseudomonas syringae pv. persicae</name>
    <dbReference type="NCBI Taxonomy" id="237306"/>
    <lineage>
        <taxon>Bacteria</taxon>
        <taxon>Pseudomonadati</taxon>
        <taxon>Pseudomonadota</taxon>
        <taxon>Gammaproteobacteria</taxon>
        <taxon>Pseudomonadales</taxon>
        <taxon>Pseudomonadaceae</taxon>
        <taxon>Pseudomonas</taxon>
    </lineage>
</organism>
<dbReference type="EMBL" id="RBQE01000305">
    <property type="protein sequence ID" value="RMP05623.1"/>
    <property type="molecule type" value="Genomic_DNA"/>
</dbReference>
<feature type="transmembrane region" description="Helical" evidence="1">
    <location>
        <begin position="41"/>
        <end position="60"/>
    </location>
</feature>
<dbReference type="Proteomes" id="UP000281604">
    <property type="component" value="Unassembled WGS sequence"/>
</dbReference>
<evidence type="ECO:0000313" key="3">
    <source>
        <dbReference type="Proteomes" id="UP000281604"/>
    </source>
</evidence>
<sequence>MWVTSSLPEGIASIAAYNPVALYFNSFSSILQAGVIPDTRELVLCVVLGATSLVAGLAIFRRVDRAVEYL</sequence>
<keyword evidence="1" id="KW-0472">Membrane</keyword>
<evidence type="ECO:0000313" key="2">
    <source>
        <dbReference type="EMBL" id="RMP05623.1"/>
    </source>
</evidence>
<evidence type="ECO:0000256" key="1">
    <source>
        <dbReference type="SAM" id="Phobius"/>
    </source>
</evidence>
<accession>A0A3M4AFF1</accession>
<proteinExistence type="predicted"/>
<gene>
    <name evidence="2" type="ORF">ALQ30_200255</name>
</gene>
<evidence type="ECO:0008006" key="4">
    <source>
        <dbReference type="Google" id="ProtNLM"/>
    </source>
</evidence>
<dbReference type="AlphaFoldDB" id="A0A3M4AFF1"/>
<comment type="caution">
    <text evidence="2">The sequence shown here is derived from an EMBL/GenBank/DDBJ whole genome shotgun (WGS) entry which is preliminary data.</text>
</comment>
<name>A0A3M4AFF1_9PSED</name>
<keyword evidence="1" id="KW-0812">Transmembrane</keyword>
<keyword evidence="1" id="KW-1133">Transmembrane helix</keyword>
<reference evidence="2 3" key="1">
    <citation type="submission" date="2018-08" db="EMBL/GenBank/DDBJ databases">
        <title>Recombination of ecologically and evolutionarily significant loci maintains genetic cohesion in the Pseudomonas syringae species complex.</title>
        <authorList>
            <person name="Dillon M."/>
            <person name="Thakur S."/>
            <person name="Almeida R.N.D."/>
            <person name="Weir B.S."/>
            <person name="Guttman D.S."/>
        </authorList>
    </citation>
    <scope>NUCLEOTIDE SEQUENCE [LARGE SCALE GENOMIC DNA]</scope>
    <source>
        <strain evidence="2 3">ICMP 3706</strain>
    </source>
</reference>
<protein>
    <recommendedName>
        <fullName evidence="4">ABC-2 type transporter domain-containing protein</fullName>
    </recommendedName>
</protein>